<dbReference type="AlphaFoldDB" id="A0A9N9EAB6"/>
<protein>
    <submittedName>
        <fullName evidence="2">7663_t:CDS:1</fullName>
    </submittedName>
</protein>
<evidence type="ECO:0000313" key="2">
    <source>
        <dbReference type="EMBL" id="CAG8666890.1"/>
    </source>
</evidence>
<accession>A0A9N9EAB6</accession>
<proteinExistence type="predicted"/>
<organism evidence="2 3">
    <name type="scientific">Funneliformis caledonium</name>
    <dbReference type="NCBI Taxonomy" id="1117310"/>
    <lineage>
        <taxon>Eukaryota</taxon>
        <taxon>Fungi</taxon>
        <taxon>Fungi incertae sedis</taxon>
        <taxon>Mucoromycota</taxon>
        <taxon>Glomeromycotina</taxon>
        <taxon>Glomeromycetes</taxon>
        <taxon>Glomerales</taxon>
        <taxon>Glomeraceae</taxon>
        <taxon>Funneliformis</taxon>
    </lineage>
</organism>
<name>A0A9N9EAB6_9GLOM</name>
<gene>
    <name evidence="2" type="ORF">FCALED_LOCUS11823</name>
</gene>
<sequence length="111" mass="12638">MSVYNYLILGSNKCEASITSKRTRTSENDKRSGNTKTKRHNVESSTFSKRIKISLSSSDYSNIWRNSPINHEGNFNDKNTVIRLNDNKVTSKGLSNALQIIEDITYIGEYE</sequence>
<reference evidence="2" key="1">
    <citation type="submission" date="2021-06" db="EMBL/GenBank/DDBJ databases">
        <authorList>
            <person name="Kallberg Y."/>
            <person name="Tangrot J."/>
            <person name="Rosling A."/>
        </authorList>
    </citation>
    <scope>NUCLEOTIDE SEQUENCE</scope>
    <source>
        <strain evidence="2">UK204</strain>
    </source>
</reference>
<evidence type="ECO:0000313" key="3">
    <source>
        <dbReference type="Proteomes" id="UP000789570"/>
    </source>
</evidence>
<dbReference type="Proteomes" id="UP000789570">
    <property type="component" value="Unassembled WGS sequence"/>
</dbReference>
<dbReference type="EMBL" id="CAJVPQ010005264">
    <property type="protein sequence ID" value="CAG8666890.1"/>
    <property type="molecule type" value="Genomic_DNA"/>
</dbReference>
<feature type="non-terminal residue" evidence="2">
    <location>
        <position position="1"/>
    </location>
</feature>
<evidence type="ECO:0000256" key="1">
    <source>
        <dbReference type="SAM" id="MobiDB-lite"/>
    </source>
</evidence>
<comment type="caution">
    <text evidence="2">The sequence shown here is derived from an EMBL/GenBank/DDBJ whole genome shotgun (WGS) entry which is preliminary data.</text>
</comment>
<keyword evidence="3" id="KW-1185">Reference proteome</keyword>
<feature type="region of interest" description="Disordered" evidence="1">
    <location>
        <begin position="18"/>
        <end position="44"/>
    </location>
</feature>